<evidence type="ECO:0000313" key="1">
    <source>
        <dbReference type="EMBL" id="MPN48056.1"/>
    </source>
</evidence>
<dbReference type="EMBL" id="VSSQ01110021">
    <property type="protein sequence ID" value="MPN48056.1"/>
    <property type="molecule type" value="Genomic_DNA"/>
</dbReference>
<proteinExistence type="predicted"/>
<organism evidence="1">
    <name type="scientific">bioreactor metagenome</name>
    <dbReference type="NCBI Taxonomy" id="1076179"/>
    <lineage>
        <taxon>unclassified sequences</taxon>
        <taxon>metagenomes</taxon>
        <taxon>ecological metagenomes</taxon>
    </lineage>
</organism>
<gene>
    <name evidence="1" type="ORF">SDC9_195660</name>
</gene>
<accession>A0A645IAW0</accession>
<name>A0A645IAW0_9ZZZZ</name>
<reference evidence="1" key="1">
    <citation type="submission" date="2019-08" db="EMBL/GenBank/DDBJ databases">
        <authorList>
            <person name="Kucharzyk K."/>
            <person name="Murdoch R.W."/>
            <person name="Higgins S."/>
            <person name="Loffler F."/>
        </authorList>
    </citation>
    <scope>NUCLEOTIDE SEQUENCE</scope>
</reference>
<comment type="caution">
    <text evidence="1">The sequence shown here is derived from an EMBL/GenBank/DDBJ whole genome shotgun (WGS) entry which is preliminary data.</text>
</comment>
<sequence length="61" mass="7064">MVQKLTVGILILIKERLGILDLKQILQFQVQAFLQYKEMKLMEPKITTQEMGILTLMGMVI</sequence>
<protein>
    <submittedName>
        <fullName evidence="1">Uncharacterized protein</fullName>
    </submittedName>
</protein>
<dbReference type="AlphaFoldDB" id="A0A645IAW0"/>